<dbReference type="Proteomes" id="UP001319870">
    <property type="component" value="Unassembled WGS sequence"/>
</dbReference>
<keyword evidence="1" id="KW-0472">Membrane</keyword>
<feature type="transmembrane region" description="Helical" evidence="1">
    <location>
        <begin position="20"/>
        <end position="37"/>
    </location>
</feature>
<evidence type="ECO:0000313" key="2">
    <source>
        <dbReference type="EMBL" id="MCA5894787.1"/>
    </source>
</evidence>
<evidence type="ECO:0008006" key="4">
    <source>
        <dbReference type="Google" id="ProtNLM"/>
    </source>
</evidence>
<evidence type="ECO:0000256" key="1">
    <source>
        <dbReference type="SAM" id="Phobius"/>
    </source>
</evidence>
<keyword evidence="3" id="KW-1185">Reference proteome</keyword>
<protein>
    <recommendedName>
        <fullName evidence="4">ABC transporter permease</fullName>
    </recommendedName>
</protein>
<gene>
    <name evidence="2" type="ORF">LEP48_15715</name>
</gene>
<feature type="transmembrane region" description="Helical" evidence="1">
    <location>
        <begin position="154"/>
        <end position="176"/>
    </location>
</feature>
<feature type="transmembrane region" description="Helical" evidence="1">
    <location>
        <begin position="243"/>
        <end position="264"/>
    </location>
</feature>
<organism evidence="2 3">
    <name type="scientific">Isoptericola luteus</name>
    <dbReference type="NCBI Taxonomy" id="2879484"/>
    <lineage>
        <taxon>Bacteria</taxon>
        <taxon>Bacillati</taxon>
        <taxon>Actinomycetota</taxon>
        <taxon>Actinomycetes</taxon>
        <taxon>Micrococcales</taxon>
        <taxon>Promicromonosporaceae</taxon>
        <taxon>Isoptericola</taxon>
    </lineage>
</organism>
<dbReference type="RefSeq" id="WP_225566525.1">
    <property type="nucleotide sequence ID" value="NZ_JAIXCQ010000013.1"/>
</dbReference>
<dbReference type="EMBL" id="JAIXCQ010000013">
    <property type="protein sequence ID" value="MCA5894787.1"/>
    <property type="molecule type" value="Genomic_DNA"/>
</dbReference>
<keyword evidence="1" id="KW-0812">Transmembrane</keyword>
<keyword evidence="1" id="KW-1133">Transmembrane helix</keyword>
<feature type="transmembrane region" description="Helical" evidence="1">
    <location>
        <begin position="340"/>
        <end position="359"/>
    </location>
</feature>
<name>A0ABS7ZJT7_9MICO</name>
<evidence type="ECO:0000313" key="3">
    <source>
        <dbReference type="Proteomes" id="UP001319870"/>
    </source>
</evidence>
<dbReference type="PANTHER" id="PTHR37305:SF1">
    <property type="entry name" value="MEMBRANE PROTEIN"/>
    <property type="match status" value="1"/>
</dbReference>
<reference evidence="2 3" key="1">
    <citation type="submission" date="2021-09" db="EMBL/GenBank/DDBJ databases">
        <title>Isoptericola luteus sp. nov., a novel bacterium isolated from Harbin, the capital city of Heilongjiang province.</title>
        <authorList>
            <person name="Li J."/>
        </authorList>
    </citation>
    <scope>NUCLEOTIDE SEQUENCE [LARGE SCALE GENOMIC DNA]</scope>
    <source>
        <strain evidence="2 3">NEAU-Y5</strain>
    </source>
</reference>
<comment type="caution">
    <text evidence="2">The sequence shown here is derived from an EMBL/GenBank/DDBJ whole genome shotgun (WGS) entry which is preliminary data.</text>
</comment>
<proteinExistence type="predicted"/>
<feature type="transmembrane region" description="Helical" evidence="1">
    <location>
        <begin position="271"/>
        <end position="290"/>
    </location>
</feature>
<feature type="transmembrane region" description="Helical" evidence="1">
    <location>
        <begin position="197"/>
        <end position="223"/>
    </location>
</feature>
<accession>A0ABS7ZJT7</accession>
<sequence length="363" mass="39286">MMRLLRVELRRLWARRVTRWAWLGVLLVVVLGGYSAYEMAEPPSEQEITQGRLFYEQELESWESDGEQMTADCLEGAEAAGESAAAWGCDDLEPRLEHYLPPSETFVPAAEDLEMMTGMDEVPGADPAPNAAAVREIQSSVWNWWSGLGAVDDFAPLLLMLVLVVAVSFVTAEINSGSMGMWLTFEPRRQRVYWSKAAAAAVGTLPIVVVGFALVFGASYAAFASFDAVGEMTPRLWAEVGTYTARLAAAGVFVAVVGVALGILLRHAAAVVGGLAALLWCSMIFAYPMGALQRWLPTTNLTAWLHEGTVFTVDRCVPDAGGVYSCTSVDHVVTTAQGGLYMAAVAAVLTFVAVIVFRYRDVN</sequence>
<dbReference type="PANTHER" id="PTHR37305">
    <property type="entry name" value="INTEGRAL MEMBRANE PROTEIN-RELATED"/>
    <property type="match status" value="1"/>
</dbReference>